<feature type="transmembrane region" description="Helical" evidence="1">
    <location>
        <begin position="207"/>
        <end position="222"/>
    </location>
</feature>
<feature type="transmembrane region" description="Helical" evidence="1">
    <location>
        <begin position="422"/>
        <end position="445"/>
    </location>
</feature>
<dbReference type="EMBL" id="JACXAE010000050">
    <property type="protein sequence ID" value="MBD2773235.1"/>
    <property type="molecule type" value="Genomic_DNA"/>
</dbReference>
<dbReference type="RefSeq" id="WP_190828758.1">
    <property type="nucleotide sequence ID" value="NZ_CAWPPI010000050.1"/>
</dbReference>
<dbReference type="AlphaFoldDB" id="A0A8J7CE41"/>
<protein>
    <recommendedName>
        <fullName evidence="4">Oligosaccharide repeat unit polymerase</fullName>
    </recommendedName>
</protein>
<feature type="transmembrane region" description="Helical" evidence="1">
    <location>
        <begin position="108"/>
        <end position="126"/>
    </location>
</feature>
<dbReference type="Proteomes" id="UP000629098">
    <property type="component" value="Unassembled WGS sequence"/>
</dbReference>
<organism evidence="2 3">
    <name type="scientific">Iningainema tapete BLCC-T55</name>
    <dbReference type="NCBI Taxonomy" id="2748662"/>
    <lineage>
        <taxon>Bacteria</taxon>
        <taxon>Bacillati</taxon>
        <taxon>Cyanobacteriota</taxon>
        <taxon>Cyanophyceae</taxon>
        <taxon>Nostocales</taxon>
        <taxon>Scytonemataceae</taxon>
        <taxon>Iningainema tapete</taxon>
    </lineage>
</organism>
<evidence type="ECO:0000313" key="2">
    <source>
        <dbReference type="EMBL" id="MBD2773235.1"/>
    </source>
</evidence>
<sequence length="452" mass="51722">MLAITYLGLIIFIVFFEITRSKETKIDFLTLFHLNFCLFYALPGAILEASLGTSSSATRFNNEFQVSDLQIALAIFGGYFFILLGFHSKTAENLGKKIIIKSSSPTKVFLYAVCLLLFACFSIYIYSLQYGGFMVAISKANLIRAGAEERGIFSFFKRFILCSFVSAYLLGSYIFCQKIKKGKWAYIIFGISVIASIIAFLMSSSRAPLVNFILVFYLGYVLKTGKFSWLFTISFTWIAALFIFYGKAFFFSLTALPEGFTAFINRFVEANNSPDSLGFNVYELLKQNFAYPVDSLYVAFHKVYNPRLFVDWYYSFISLVPEKLSNIEKPETISEINTRYLTQGNEYVIQPGLLAYGIYVMSWPGMMINCIVYGWFGRYVQSILSNYLQKIFWMPFIYILIIQIWIDILLVGDPVLLIQINFWSLTSIGLLLLLTTKLSIINQIITLPKRLK</sequence>
<keyword evidence="3" id="KW-1185">Reference proteome</keyword>
<accession>A0A8J7CE41</accession>
<evidence type="ECO:0008006" key="4">
    <source>
        <dbReference type="Google" id="ProtNLM"/>
    </source>
</evidence>
<keyword evidence="1" id="KW-0812">Transmembrane</keyword>
<feature type="transmembrane region" description="Helical" evidence="1">
    <location>
        <begin position="353"/>
        <end position="376"/>
    </location>
</feature>
<keyword evidence="1" id="KW-0472">Membrane</keyword>
<feature type="transmembrane region" description="Helical" evidence="1">
    <location>
        <begin position="155"/>
        <end position="176"/>
    </location>
</feature>
<feature type="transmembrane region" description="Helical" evidence="1">
    <location>
        <begin position="69"/>
        <end position="87"/>
    </location>
</feature>
<evidence type="ECO:0000313" key="3">
    <source>
        <dbReference type="Proteomes" id="UP000629098"/>
    </source>
</evidence>
<feature type="transmembrane region" description="Helical" evidence="1">
    <location>
        <begin position="6"/>
        <end position="21"/>
    </location>
</feature>
<feature type="transmembrane region" description="Helical" evidence="1">
    <location>
        <begin position="229"/>
        <end position="250"/>
    </location>
</feature>
<proteinExistence type="predicted"/>
<evidence type="ECO:0000256" key="1">
    <source>
        <dbReference type="SAM" id="Phobius"/>
    </source>
</evidence>
<keyword evidence="1" id="KW-1133">Transmembrane helix</keyword>
<feature type="transmembrane region" description="Helical" evidence="1">
    <location>
        <begin position="28"/>
        <end position="49"/>
    </location>
</feature>
<reference evidence="2" key="1">
    <citation type="submission" date="2020-09" db="EMBL/GenBank/DDBJ databases">
        <title>Iningainema tapete sp. nov. (Scytonemataceae, Cyanobacteria) from greenhouses in central Florida (USA) produces two types of nodularin with biosynthetic potential for microcystin-LR and anabaenopeptins.</title>
        <authorList>
            <person name="Berthold D.E."/>
            <person name="Lefler F.W."/>
            <person name="Huang I.-S."/>
            <person name="Abdulla H."/>
            <person name="Zimba P.V."/>
            <person name="Laughinghouse H.D. IV."/>
        </authorList>
    </citation>
    <scope>NUCLEOTIDE SEQUENCE</scope>
    <source>
        <strain evidence="2">BLCCT55</strain>
    </source>
</reference>
<feature type="transmembrane region" description="Helical" evidence="1">
    <location>
        <begin position="183"/>
        <end position="201"/>
    </location>
</feature>
<name>A0A8J7CE41_9CYAN</name>
<comment type="caution">
    <text evidence="2">The sequence shown here is derived from an EMBL/GenBank/DDBJ whole genome shotgun (WGS) entry which is preliminary data.</text>
</comment>
<gene>
    <name evidence="2" type="ORF">ICL16_14440</name>
</gene>